<reference evidence="2 3" key="1">
    <citation type="submission" date="2016-09" db="EMBL/GenBank/DDBJ databases">
        <title>Desulfuribacillus arsenicus sp. nov., an obligately anaerobic, dissimilatory arsenic- and antimonate-reducing bacterium isolated from anoxic sediments.</title>
        <authorList>
            <person name="Abin C.A."/>
            <person name="Hollibaugh J.T."/>
        </authorList>
    </citation>
    <scope>NUCLEOTIDE SEQUENCE [LARGE SCALE GENOMIC DNA]</scope>
    <source>
        <strain evidence="2 3">MLFW-2</strain>
    </source>
</reference>
<name>A0A1E5L8R7_9FIRM</name>
<comment type="caution">
    <text evidence="2">The sequence shown here is derived from an EMBL/GenBank/DDBJ whole genome shotgun (WGS) entry which is preliminary data.</text>
</comment>
<evidence type="ECO:0000313" key="3">
    <source>
        <dbReference type="Proteomes" id="UP000095255"/>
    </source>
</evidence>
<gene>
    <name evidence="2" type="ORF">BHU72_13100</name>
</gene>
<evidence type="ECO:0000256" key="1">
    <source>
        <dbReference type="SAM" id="Phobius"/>
    </source>
</evidence>
<keyword evidence="1" id="KW-0812">Transmembrane</keyword>
<organism evidence="2 3">
    <name type="scientific">Desulfuribacillus stibiiarsenatis</name>
    <dbReference type="NCBI Taxonomy" id="1390249"/>
    <lineage>
        <taxon>Bacteria</taxon>
        <taxon>Bacillati</taxon>
        <taxon>Bacillota</taxon>
        <taxon>Desulfuribacillia</taxon>
        <taxon>Desulfuribacillales</taxon>
        <taxon>Desulfuribacillaceae</taxon>
        <taxon>Desulfuribacillus</taxon>
    </lineage>
</organism>
<dbReference type="EMBL" id="MJAT01000003">
    <property type="protein sequence ID" value="OEH86540.1"/>
    <property type="molecule type" value="Genomic_DNA"/>
</dbReference>
<feature type="transmembrane region" description="Helical" evidence="1">
    <location>
        <begin position="99"/>
        <end position="123"/>
    </location>
</feature>
<proteinExistence type="predicted"/>
<evidence type="ECO:0000313" key="2">
    <source>
        <dbReference type="EMBL" id="OEH86540.1"/>
    </source>
</evidence>
<dbReference type="AlphaFoldDB" id="A0A1E5L8R7"/>
<feature type="transmembrane region" description="Helical" evidence="1">
    <location>
        <begin position="12"/>
        <end position="33"/>
    </location>
</feature>
<dbReference type="RefSeq" id="WP_069701135.1">
    <property type="nucleotide sequence ID" value="NZ_MJAT01000003.1"/>
</dbReference>
<accession>A0A1E5L8R7</accession>
<dbReference type="OrthoDB" id="2968236at2"/>
<dbReference type="Proteomes" id="UP000095255">
    <property type="component" value="Unassembled WGS sequence"/>
</dbReference>
<feature type="transmembrane region" description="Helical" evidence="1">
    <location>
        <begin position="68"/>
        <end position="87"/>
    </location>
</feature>
<sequence>MTTRNSRSTALILGFCIALLAFLSLFIGVKVILGNQLEIINLVAFSGFALIMGIITMLLFLFAYSIALSLFIGGLIIGNYVMFQSFVDGMTGWGDLVGIISLFTWVIIGLVAGIVAQLVYSWYRKFKK</sequence>
<keyword evidence="1" id="KW-0472">Membrane</keyword>
<feature type="transmembrane region" description="Helical" evidence="1">
    <location>
        <begin position="39"/>
        <end position="61"/>
    </location>
</feature>
<protein>
    <submittedName>
        <fullName evidence="2">Uncharacterized protein</fullName>
    </submittedName>
</protein>
<keyword evidence="3" id="KW-1185">Reference proteome</keyword>
<keyword evidence="1" id="KW-1133">Transmembrane helix</keyword>